<protein>
    <submittedName>
        <fullName evidence="1">8174_t:CDS:1</fullName>
    </submittedName>
</protein>
<evidence type="ECO:0000313" key="1">
    <source>
        <dbReference type="EMBL" id="CAG8512830.1"/>
    </source>
</evidence>
<organism evidence="1 2">
    <name type="scientific">Scutellospora calospora</name>
    <dbReference type="NCBI Taxonomy" id="85575"/>
    <lineage>
        <taxon>Eukaryota</taxon>
        <taxon>Fungi</taxon>
        <taxon>Fungi incertae sedis</taxon>
        <taxon>Mucoromycota</taxon>
        <taxon>Glomeromycotina</taxon>
        <taxon>Glomeromycetes</taxon>
        <taxon>Diversisporales</taxon>
        <taxon>Gigasporaceae</taxon>
        <taxon>Scutellospora</taxon>
    </lineage>
</organism>
<reference evidence="1" key="1">
    <citation type="submission" date="2021-06" db="EMBL/GenBank/DDBJ databases">
        <authorList>
            <person name="Kallberg Y."/>
            <person name="Tangrot J."/>
            <person name="Rosling A."/>
        </authorList>
    </citation>
    <scope>NUCLEOTIDE SEQUENCE</scope>
    <source>
        <strain evidence="1">AU212A</strain>
    </source>
</reference>
<name>A0ACA9L7C8_9GLOM</name>
<keyword evidence="2" id="KW-1185">Reference proteome</keyword>
<sequence>MKIITFIGNFAKQNADIIYSSLYIQYIDVIKNNDQFGISLPTFIKIWKNFLPYIQKLTPHSDLCLKYKDMRFNANFWSVEEKEIKVLEWHKHIKWAYKERENY</sequence>
<proteinExistence type="predicted"/>
<gene>
    <name evidence="1" type="ORF">SCALOS_LOCUS3734</name>
</gene>
<feature type="non-terminal residue" evidence="1">
    <location>
        <position position="103"/>
    </location>
</feature>
<dbReference type="EMBL" id="CAJVPM010004412">
    <property type="protein sequence ID" value="CAG8512830.1"/>
    <property type="molecule type" value="Genomic_DNA"/>
</dbReference>
<dbReference type="Proteomes" id="UP000789860">
    <property type="component" value="Unassembled WGS sequence"/>
</dbReference>
<feature type="non-terminal residue" evidence="1">
    <location>
        <position position="1"/>
    </location>
</feature>
<evidence type="ECO:0000313" key="2">
    <source>
        <dbReference type="Proteomes" id="UP000789860"/>
    </source>
</evidence>
<accession>A0ACA9L7C8</accession>
<comment type="caution">
    <text evidence="1">The sequence shown here is derived from an EMBL/GenBank/DDBJ whole genome shotgun (WGS) entry which is preliminary data.</text>
</comment>